<comment type="caution">
    <text evidence="6">The sequence shown here is derived from an EMBL/GenBank/DDBJ whole genome shotgun (WGS) entry which is preliminary data.</text>
</comment>
<dbReference type="GO" id="GO:0051205">
    <property type="term" value="P:protein insertion into membrane"/>
    <property type="evidence" value="ECO:0007669"/>
    <property type="project" value="UniProtKB-UniRule"/>
</dbReference>
<dbReference type="EMBL" id="BMXP01000001">
    <property type="protein sequence ID" value="GGW75478.1"/>
    <property type="molecule type" value="Genomic_DNA"/>
</dbReference>
<organism evidence="6 7">
    <name type="scientific">Alteromonas halophila</name>
    <dbReference type="NCBI Taxonomy" id="516698"/>
    <lineage>
        <taxon>Bacteria</taxon>
        <taxon>Pseudomonadati</taxon>
        <taxon>Pseudomonadota</taxon>
        <taxon>Gammaproteobacteria</taxon>
        <taxon>Alteromonadales</taxon>
        <taxon>Alteromonadaceae</taxon>
        <taxon>Alteromonas/Salinimonas group</taxon>
        <taxon>Alteromonas</taxon>
    </lineage>
</organism>
<evidence type="ECO:0000256" key="3">
    <source>
        <dbReference type="ARBA" id="ARBA00023237"/>
    </source>
</evidence>
<dbReference type="RefSeq" id="WP_189403473.1">
    <property type="nucleotide sequence ID" value="NZ_BMXP01000001.1"/>
</dbReference>
<name>A0A918JD61_9ALTE</name>
<evidence type="ECO:0000259" key="5">
    <source>
        <dbReference type="Pfam" id="PF04355"/>
    </source>
</evidence>
<evidence type="ECO:0000256" key="4">
    <source>
        <dbReference type="HAMAP-Rule" id="MF_00925"/>
    </source>
</evidence>
<dbReference type="PANTHER" id="PTHR37482">
    <property type="entry name" value="OUTER MEMBRANE PROTEIN ASSEMBLY FACTOR BAME"/>
    <property type="match status" value="1"/>
</dbReference>
<dbReference type="PROSITE" id="PS51257">
    <property type="entry name" value="PROKAR_LIPOPROTEIN"/>
    <property type="match status" value="1"/>
</dbReference>
<keyword evidence="1 4" id="KW-0732">Signal</keyword>
<keyword evidence="4" id="KW-0449">Lipoprotein</keyword>
<dbReference type="InterPro" id="IPR026592">
    <property type="entry name" value="BamE"/>
</dbReference>
<dbReference type="GO" id="GO:0043165">
    <property type="term" value="P:Gram-negative-bacterium-type cell outer membrane assembly"/>
    <property type="evidence" value="ECO:0007669"/>
    <property type="project" value="UniProtKB-UniRule"/>
</dbReference>
<comment type="similarity">
    <text evidence="4">Belongs to the BamE family.</text>
</comment>
<dbReference type="GO" id="GO:0030674">
    <property type="term" value="F:protein-macromolecule adaptor activity"/>
    <property type="evidence" value="ECO:0007669"/>
    <property type="project" value="TreeGrafter"/>
</dbReference>
<dbReference type="HAMAP" id="MF_00925">
    <property type="entry name" value="OM_assembly_BamE"/>
    <property type="match status" value="1"/>
</dbReference>
<comment type="subcellular location">
    <subcellularLocation>
        <location evidence="4">Cell outer membrane</location>
        <topology evidence="4">Lipid-anchor</topology>
    </subcellularLocation>
</comment>
<feature type="domain" description="Outer membrane protein assembly factor BamE" evidence="5">
    <location>
        <begin position="31"/>
        <end position="102"/>
    </location>
</feature>
<comment type="subunit">
    <text evidence="4">Part of the Bam complex.</text>
</comment>
<dbReference type="Gene3D" id="3.30.1450.10">
    <property type="match status" value="1"/>
</dbReference>
<gene>
    <name evidence="4" type="primary">bamE</name>
    <name evidence="6" type="ORF">GCM10007391_04710</name>
</gene>
<evidence type="ECO:0000313" key="6">
    <source>
        <dbReference type="EMBL" id="GGW75478.1"/>
    </source>
</evidence>
<evidence type="ECO:0000313" key="7">
    <source>
        <dbReference type="Proteomes" id="UP000631300"/>
    </source>
</evidence>
<comment type="function">
    <text evidence="4">Part of the outer membrane protein assembly complex, which is involved in assembly and insertion of beta-barrel proteins into the outer membrane.</text>
</comment>
<dbReference type="InterPro" id="IPR037873">
    <property type="entry name" value="BamE-like"/>
</dbReference>
<reference evidence="6" key="1">
    <citation type="journal article" date="2014" name="Int. J. Syst. Evol. Microbiol.">
        <title>Complete genome sequence of Corynebacterium casei LMG S-19264T (=DSM 44701T), isolated from a smear-ripened cheese.</title>
        <authorList>
            <consortium name="US DOE Joint Genome Institute (JGI-PGF)"/>
            <person name="Walter F."/>
            <person name="Albersmeier A."/>
            <person name="Kalinowski J."/>
            <person name="Ruckert C."/>
        </authorList>
    </citation>
    <scope>NUCLEOTIDE SEQUENCE</scope>
    <source>
        <strain evidence="6">KCTC 22164</strain>
    </source>
</reference>
<dbReference type="Proteomes" id="UP000631300">
    <property type="component" value="Unassembled WGS sequence"/>
</dbReference>
<protein>
    <recommendedName>
        <fullName evidence="4">Outer membrane protein assembly factor BamE</fullName>
    </recommendedName>
</protein>
<reference evidence="6" key="2">
    <citation type="submission" date="2020-09" db="EMBL/GenBank/DDBJ databases">
        <authorList>
            <person name="Sun Q."/>
            <person name="Kim S."/>
        </authorList>
    </citation>
    <scope>NUCLEOTIDE SEQUENCE</scope>
    <source>
        <strain evidence="6">KCTC 22164</strain>
    </source>
</reference>
<keyword evidence="2 4" id="KW-0472">Membrane</keyword>
<evidence type="ECO:0000256" key="2">
    <source>
        <dbReference type="ARBA" id="ARBA00023136"/>
    </source>
</evidence>
<dbReference type="GO" id="GO:1990063">
    <property type="term" value="C:Bam protein complex"/>
    <property type="evidence" value="ECO:0007669"/>
    <property type="project" value="TreeGrafter"/>
</dbReference>
<accession>A0A918JD61</accession>
<dbReference type="PANTHER" id="PTHR37482:SF1">
    <property type="entry name" value="OUTER MEMBRANE PROTEIN ASSEMBLY FACTOR BAME"/>
    <property type="match status" value="1"/>
</dbReference>
<dbReference type="InterPro" id="IPR007450">
    <property type="entry name" value="BamE_dom"/>
</dbReference>
<dbReference type="AlphaFoldDB" id="A0A918JD61"/>
<evidence type="ECO:0000256" key="1">
    <source>
        <dbReference type="ARBA" id="ARBA00022729"/>
    </source>
</evidence>
<dbReference type="Pfam" id="PF04355">
    <property type="entry name" value="BamE"/>
    <property type="match status" value="1"/>
</dbReference>
<sequence length="118" mass="13737">MKLYRLAFVLVLALATGACSNWIYRIDVPQGNFLDERDVKKLRIGMTKDQVIYVLGNPVVDDTFDDDTWYYVYDMKRGMSKRGEDFQKRMIITFDDGKVSNVEGDFELSEDFDTPLDQ</sequence>
<keyword evidence="3 4" id="KW-0998">Cell outer membrane</keyword>
<keyword evidence="4" id="KW-0564">Palmitate</keyword>
<proteinExistence type="inferred from homology"/>
<keyword evidence="7" id="KW-1185">Reference proteome</keyword>